<proteinExistence type="predicted"/>
<evidence type="ECO:0000313" key="2">
    <source>
        <dbReference type="Proteomes" id="UP000237000"/>
    </source>
</evidence>
<name>A0A2P5G296_TREOI</name>
<dbReference type="EMBL" id="JXTC01000001">
    <property type="protein sequence ID" value="POO04139.1"/>
    <property type="molecule type" value="Genomic_DNA"/>
</dbReference>
<protein>
    <submittedName>
        <fullName evidence="1">Uncharacterized protein</fullName>
    </submittedName>
</protein>
<gene>
    <name evidence="1" type="ORF">TorRG33x02_004430</name>
</gene>
<reference evidence="2" key="1">
    <citation type="submission" date="2016-06" db="EMBL/GenBank/DDBJ databases">
        <title>Parallel loss of symbiosis genes in relatives of nitrogen-fixing non-legume Parasponia.</title>
        <authorList>
            <person name="Van Velzen R."/>
            <person name="Holmer R."/>
            <person name="Bu F."/>
            <person name="Rutten L."/>
            <person name="Van Zeijl A."/>
            <person name="Liu W."/>
            <person name="Santuari L."/>
            <person name="Cao Q."/>
            <person name="Sharma T."/>
            <person name="Shen D."/>
            <person name="Roswanjaya Y."/>
            <person name="Wardhani T."/>
            <person name="Kalhor M.S."/>
            <person name="Jansen J."/>
            <person name="Van den Hoogen J."/>
            <person name="Gungor B."/>
            <person name="Hartog M."/>
            <person name="Hontelez J."/>
            <person name="Verver J."/>
            <person name="Yang W.-C."/>
            <person name="Schijlen E."/>
            <person name="Repin R."/>
            <person name="Schilthuizen M."/>
            <person name="Schranz E."/>
            <person name="Heidstra R."/>
            <person name="Miyata K."/>
            <person name="Fedorova E."/>
            <person name="Kohlen W."/>
            <person name="Bisseling T."/>
            <person name="Smit S."/>
            <person name="Geurts R."/>
        </authorList>
    </citation>
    <scope>NUCLEOTIDE SEQUENCE [LARGE SCALE GENOMIC DNA]</scope>
    <source>
        <strain evidence="2">cv. RG33-2</strain>
    </source>
</reference>
<dbReference type="Proteomes" id="UP000237000">
    <property type="component" value="Unassembled WGS sequence"/>
</dbReference>
<comment type="caution">
    <text evidence="1">The sequence shown here is derived from an EMBL/GenBank/DDBJ whole genome shotgun (WGS) entry which is preliminary data.</text>
</comment>
<evidence type="ECO:0000313" key="1">
    <source>
        <dbReference type="EMBL" id="POO04139.1"/>
    </source>
</evidence>
<organism evidence="1 2">
    <name type="scientific">Trema orientale</name>
    <name type="common">Charcoal tree</name>
    <name type="synonym">Celtis orientalis</name>
    <dbReference type="NCBI Taxonomy" id="63057"/>
    <lineage>
        <taxon>Eukaryota</taxon>
        <taxon>Viridiplantae</taxon>
        <taxon>Streptophyta</taxon>
        <taxon>Embryophyta</taxon>
        <taxon>Tracheophyta</taxon>
        <taxon>Spermatophyta</taxon>
        <taxon>Magnoliopsida</taxon>
        <taxon>eudicotyledons</taxon>
        <taxon>Gunneridae</taxon>
        <taxon>Pentapetalae</taxon>
        <taxon>rosids</taxon>
        <taxon>fabids</taxon>
        <taxon>Rosales</taxon>
        <taxon>Cannabaceae</taxon>
        <taxon>Trema</taxon>
    </lineage>
</organism>
<dbReference type="InParanoid" id="A0A2P5G296"/>
<keyword evidence="2" id="KW-1185">Reference proteome</keyword>
<accession>A0A2P5G296</accession>
<sequence length="130" mass="14239">MCKTNEEASNFTVWGTIIIDSIWRCRNEQWHPSKEGYFKVNVDASSLSQGLAAGIVARNYLGEKVPFTPSDQLNISIYVGVSGVFPTSPLLSRSSSIDPVVILLEIAVNRVLYKIRMENNACCARAGEGG</sequence>
<dbReference type="AlphaFoldDB" id="A0A2P5G296"/>